<reference evidence="1" key="1">
    <citation type="submission" date="2017-10" db="EMBL/GenBank/DDBJ databases">
        <title>Genome sequence of cellulolytic Lachnospiraceae bacterium XHS1971 isolated from hotspring sediment.</title>
        <authorList>
            <person name="Vasudevan G."/>
            <person name="Joshi A.J."/>
            <person name="Hivarkar S."/>
            <person name="Lanjekar V.B."/>
            <person name="Dhakephalkar P.K."/>
            <person name="Dagar S."/>
        </authorList>
    </citation>
    <scope>NUCLEOTIDE SEQUENCE</scope>
    <source>
        <strain evidence="1">XHS1971</strain>
    </source>
</reference>
<protein>
    <submittedName>
        <fullName evidence="1">Electron transporter RnfG</fullName>
    </submittedName>
</protein>
<proteinExistence type="predicted"/>
<dbReference type="EMBL" id="PEDL01000003">
    <property type="protein sequence ID" value="PHV71475.1"/>
    <property type="molecule type" value="Genomic_DNA"/>
</dbReference>
<name>A0AC61DE98_9FIRM</name>
<dbReference type="Proteomes" id="UP000224460">
    <property type="component" value="Unassembled WGS sequence"/>
</dbReference>
<accession>A0AC61DE98</accession>
<gene>
    <name evidence="1" type="ORF">CS063_05350</name>
</gene>
<comment type="caution">
    <text evidence="1">The sequence shown here is derived from an EMBL/GenBank/DDBJ whole genome shotgun (WGS) entry which is preliminary data.</text>
</comment>
<sequence>MKELKLGAILFLITAICVGSLGFINSLTTPIISLNKEKAEKEAMGQLLQEADDFVSVEEIDDPMISSLYVGTKQGQSVGIVAKVTTNGYGGGIELMVGINKANKIMGVQILAHSETPGLGANAKNPSFINQFIDKTSPLKVTKTTSDEEIVAITGATITSQAITDGVNQVAEYVLNHQKELLKEGN</sequence>
<organism evidence="1 2">
    <name type="scientific">Sporanaerobium hydrogeniformans</name>
    <dbReference type="NCBI Taxonomy" id="3072179"/>
    <lineage>
        <taxon>Bacteria</taxon>
        <taxon>Bacillati</taxon>
        <taxon>Bacillota</taxon>
        <taxon>Clostridia</taxon>
        <taxon>Lachnospirales</taxon>
        <taxon>Lachnospiraceae</taxon>
        <taxon>Sporanaerobium</taxon>
    </lineage>
</organism>
<evidence type="ECO:0000313" key="2">
    <source>
        <dbReference type="Proteomes" id="UP000224460"/>
    </source>
</evidence>
<evidence type="ECO:0000313" key="1">
    <source>
        <dbReference type="EMBL" id="PHV71475.1"/>
    </source>
</evidence>
<keyword evidence="2" id="KW-1185">Reference proteome</keyword>